<evidence type="ECO:0000313" key="2">
    <source>
        <dbReference type="EMBL" id="KAJ2676745.1"/>
    </source>
</evidence>
<organism evidence="2 3">
    <name type="scientific">Coemansia spiralis</name>
    <dbReference type="NCBI Taxonomy" id="417178"/>
    <lineage>
        <taxon>Eukaryota</taxon>
        <taxon>Fungi</taxon>
        <taxon>Fungi incertae sedis</taxon>
        <taxon>Zoopagomycota</taxon>
        <taxon>Kickxellomycotina</taxon>
        <taxon>Kickxellomycetes</taxon>
        <taxon>Kickxellales</taxon>
        <taxon>Kickxellaceae</taxon>
        <taxon>Coemansia</taxon>
    </lineage>
</organism>
<dbReference type="AlphaFoldDB" id="A0A9W8G222"/>
<dbReference type="PANTHER" id="PTHR31902">
    <property type="entry name" value="ACTIN PATCHES DISTAL PROTEIN 1"/>
    <property type="match status" value="1"/>
</dbReference>
<accession>A0A9W8G222</accession>
<dbReference type="Gene3D" id="3.40.30.10">
    <property type="entry name" value="Glutaredoxin"/>
    <property type="match status" value="1"/>
</dbReference>
<dbReference type="EMBL" id="JANBTW010000038">
    <property type="protein sequence ID" value="KAJ2676745.1"/>
    <property type="molecule type" value="Genomic_DNA"/>
</dbReference>
<protein>
    <submittedName>
        <fullName evidence="2">Uncharacterized protein</fullName>
    </submittedName>
</protein>
<gene>
    <name evidence="2" type="ORF">GGI25_003497</name>
</gene>
<dbReference type="InterPro" id="IPR036249">
    <property type="entry name" value="Thioredoxin-like_sf"/>
</dbReference>
<proteinExistence type="predicted"/>
<dbReference type="Pfam" id="PF06999">
    <property type="entry name" value="Suc_Fer-like"/>
    <property type="match status" value="1"/>
</dbReference>
<reference evidence="2" key="1">
    <citation type="submission" date="2022-07" db="EMBL/GenBank/DDBJ databases">
        <title>Phylogenomic reconstructions and comparative analyses of Kickxellomycotina fungi.</title>
        <authorList>
            <person name="Reynolds N.K."/>
            <person name="Stajich J.E."/>
            <person name="Barry K."/>
            <person name="Grigoriev I.V."/>
            <person name="Crous P."/>
            <person name="Smith M.E."/>
        </authorList>
    </citation>
    <scope>NUCLEOTIDE SEQUENCE</scope>
    <source>
        <strain evidence="2">NRRL 3115</strain>
    </source>
</reference>
<comment type="caution">
    <text evidence="2">The sequence shown here is derived from an EMBL/GenBank/DDBJ whole genome shotgun (WGS) entry which is preliminary data.</text>
</comment>
<evidence type="ECO:0000313" key="3">
    <source>
        <dbReference type="Proteomes" id="UP001151518"/>
    </source>
</evidence>
<name>A0A9W8G222_9FUNG</name>
<dbReference type="Proteomes" id="UP001151518">
    <property type="component" value="Unassembled WGS sequence"/>
</dbReference>
<sequence length="369" mass="40160">MLRCKDIKSYSAIFAQPSTVTRRLAVPSQPAITTAAAAVVRAFHAANPHLNKPKGEIARSKAMDSRVGTVAAHRHHLVVCNSSSKEWPSKVEGMSPAITALAQGAIRLPGRAMVTLSDFTPFNHSSNNSCASSSTQGSATQDTANKYNRIDVAVFPLGIVARQLDKDGIKKLIEWLGHDILPTSWSPSHANLPRPSFDHSWLELSRNRHIFVCTHGSRDYLCGLHGGKLLEDLRALISERNMGKHVAAWSTSHIGGHKFAANAIVYPRGDWYGTWCDRCGSNMASEDGVSINKQADAEAIIEAATCDVIWWDAWRGAINMSKKDQIATWSNNNQVESTSSGNNNQQSADADTFTSWAPKSSRRSSVIGS</sequence>
<evidence type="ECO:0000256" key="1">
    <source>
        <dbReference type="SAM" id="MobiDB-lite"/>
    </source>
</evidence>
<dbReference type="SUPFAM" id="SSF52833">
    <property type="entry name" value="Thioredoxin-like"/>
    <property type="match status" value="1"/>
</dbReference>
<dbReference type="OrthoDB" id="10253744at2759"/>
<dbReference type="InterPro" id="IPR009737">
    <property type="entry name" value="Aim32/Apd1-like"/>
</dbReference>
<feature type="region of interest" description="Disordered" evidence="1">
    <location>
        <begin position="333"/>
        <end position="369"/>
    </location>
</feature>